<dbReference type="EMBL" id="PGFH01000002">
    <property type="protein sequence ID" value="PJJ78814.1"/>
    <property type="molecule type" value="Genomic_DNA"/>
</dbReference>
<sequence>MSLDQSHDHDHVHVGNVFSATCPCRDLLDVVASKWSALAIGALLGGELRFGELQRHLDGISPKVLTSTLRKLEDYGIVDRTVFAEVPLRVEYSLTPLGREAGVPLEALRVWAESQLEHAQRTESARTENARTKKAHAESAQALV</sequence>
<feature type="region of interest" description="Disordered" evidence="4">
    <location>
        <begin position="119"/>
        <end position="144"/>
    </location>
</feature>
<evidence type="ECO:0000259" key="5">
    <source>
        <dbReference type="PROSITE" id="PS51118"/>
    </source>
</evidence>
<evidence type="ECO:0000256" key="1">
    <source>
        <dbReference type="ARBA" id="ARBA00023015"/>
    </source>
</evidence>
<dbReference type="InterPro" id="IPR036388">
    <property type="entry name" value="WH-like_DNA-bd_sf"/>
</dbReference>
<gene>
    <name evidence="6" type="ORF">CLV85_2393</name>
</gene>
<dbReference type="Gene3D" id="1.10.10.10">
    <property type="entry name" value="Winged helix-like DNA-binding domain superfamily/Winged helix DNA-binding domain"/>
    <property type="match status" value="1"/>
</dbReference>
<dbReference type="AlphaFoldDB" id="A0A2M9D3P3"/>
<dbReference type="Pfam" id="PF01638">
    <property type="entry name" value="HxlR"/>
    <property type="match status" value="1"/>
</dbReference>
<keyword evidence="7" id="KW-1185">Reference proteome</keyword>
<keyword evidence="3" id="KW-0804">Transcription</keyword>
<feature type="domain" description="HTH hxlR-type" evidence="5">
    <location>
        <begin position="22"/>
        <end position="120"/>
    </location>
</feature>
<dbReference type="PROSITE" id="PS51118">
    <property type="entry name" value="HTH_HXLR"/>
    <property type="match status" value="1"/>
</dbReference>
<protein>
    <submittedName>
        <fullName evidence="6">HxlR family transcriptional regulator</fullName>
    </submittedName>
</protein>
<dbReference type="InterPro" id="IPR036390">
    <property type="entry name" value="WH_DNA-bd_sf"/>
</dbReference>
<evidence type="ECO:0000256" key="3">
    <source>
        <dbReference type="ARBA" id="ARBA00023163"/>
    </source>
</evidence>
<dbReference type="InterPro" id="IPR002577">
    <property type="entry name" value="HTH_HxlR"/>
</dbReference>
<feature type="compositionally biased region" description="Basic and acidic residues" evidence="4">
    <location>
        <begin position="119"/>
        <end position="137"/>
    </location>
</feature>
<evidence type="ECO:0000256" key="2">
    <source>
        <dbReference type="ARBA" id="ARBA00023125"/>
    </source>
</evidence>
<name>A0A2M9D3P3_9MICO</name>
<organism evidence="6 7">
    <name type="scientific">Salinibacterium amurskyense</name>
    <dbReference type="NCBI Taxonomy" id="205941"/>
    <lineage>
        <taxon>Bacteria</taxon>
        <taxon>Bacillati</taxon>
        <taxon>Actinomycetota</taxon>
        <taxon>Actinomycetes</taxon>
        <taxon>Micrococcales</taxon>
        <taxon>Microbacteriaceae</taxon>
        <taxon>Salinibacterium</taxon>
    </lineage>
</organism>
<keyword evidence="1" id="KW-0805">Transcription regulation</keyword>
<accession>A0A2M9D3P3</accession>
<proteinExistence type="predicted"/>
<evidence type="ECO:0000313" key="6">
    <source>
        <dbReference type="EMBL" id="PJJ78814.1"/>
    </source>
</evidence>
<dbReference type="SUPFAM" id="SSF46785">
    <property type="entry name" value="Winged helix' DNA-binding domain"/>
    <property type="match status" value="1"/>
</dbReference>
<keyword evidence="2" id="KW-0238">DNA-binding</keyword>
<dbReference type="GO" id="GO:0003677">
    <property type="term" value="F:DNA binding"/>
    <property type="evidence" value="ECO:0007669"/>
    <property type="project" value="UniProtKB-KW"/>
</dbReference>
<dbReference type="OrthoDB" id="370168at2"/>
<dbReference type="Proteomes" id="UP000231742">
    <property type="component" value="Unassembled WGS sequence"/>
</dbReference>
<reference evidence="6 7" key="1">
    <citation type="submission" date="2017-11" db="EMBL/GenBank/DDBJ databases">
        <title>Genomic Encyclopedia of Archaeal and Bacterial Type Strains, Phase II (KMG-II): From Individual Species to Whole Genera.</title>
        <authorList>
            <person name="Goeker M."/>
        </authorList>
    </citation>
    <scope>NUCLEOTIDE SEQUENCE [LARGE SCALE GENOMIC DNA]</scope>
    <source>
        <strain evidence="6 7">DSM 16400</strain>
    </source>
</reference>
<dbReference type="RefSeq" id="WP_100389820.1">
    <property type="nucleotide sequence ID" value="NZ_BMZU01000003.1"/>
</dbReference>
<evidence type="ECO:0000313" key="7">
    <source>
        <dbReference type="Proteomes" id="UP000231742"/>
    </source>
</evidence>
<comment type="caution">
    <text evidence="6">The sequence shown here is derived from an EMBL/GenBank/DDBJ whole genome shotgun (WGS) entry which is preliminary data.</text>
</comment>
<dbReference type="PANTHER" id="PTHR33204:SF37">
    <property type="entry name" value="HTH-TYPE TRANSCRIPTIONAL REGULATOR YODB"/>
    <property type="match status" value="1"/>
</dbReference>
<evidence type="ECO:0000256" key="4">
    <source>
        <dbReference type="SAM" id="MobiDB-lite"/>
    </source>
</evidence>
<dbReference type="PANTHER" id="PTHR33204">
    <property type="entry name" value="TRANSCRIPTIONAL REGULATOR, MARR FAMILY"/>
    <property type="match status" value="1"/>
</dbReference>